<accession>A0A5C5X0Q3</accession>
<organism evidence="1 2">
    <name type="scientific">Thalassoglobus neptunius</name>
    <dbReference type="NCBI Taxonomy" id="1938619"/>
    <lineage>
        <taxon>Bacteria</taxon>
        <taxon>Pseudomonadati</taxon>
        <taxon>Planctomycetota</taxon>
        <taxon>Planctomycetia</taxon>
        <taxon>Planctomycetales</taxon>
        <taxon>Planctomycetaceae</taxon>
        <taxon>Thalassoglobus</taxon>
    </lineage>
</organism>
<dbReference type="RefSeq" id="WP_197440724.1">
    <property type="nucleotide sequence ID" value="NZ_SIHI01000001.1"/>
</dbReference>
<name>A0A5C5X0Q3_9PLAN</name>
<reference evidence="1 2" key="1">
    <citation type="submission" date="2019-02" db="EMBL/GenBank/DDBJ databases">
        <title>Deep-cultivation of Planctomycetes and their phenomic and genomic characterization uncovers novel biology.</title>
        <authorList>
            <person name="Wiegand S."/>
            <person name="Jogler M."/>
            <person name="Boedeker C."/>
            <person name="Pinto D."/>
            <person name="Vollmers J."/>
            <person name="Rivas-Marin E."/>
            <person name="Kohn T."/>
            <person name="Peeters S.H."/>
            <person name="Heuer A."/>
            <person name="Rast P."/>
            <person name="Oberbeckmann S."/>
            <person name="Bunk B."/>
            <person name="Jeske O."/>
            <person name="Meyerdierks A."/>
            <person name="Storesund J.E."/>
            <person name="Kallscheuer N."/>
            <person name="Luecker S."/>
            <person name="Lage O.M."/>
            <person name="Pohl T."/>
            <person name="Merkel B.J."/>
            <person name="Hornburger P."/>
            <person name="Mueller R.-W."/>
            <person name="Bruemmer F."/>
            <person name="Labrenz M."/>
            <person name="Spormann A.M."/>
            <person name="Op Den Camp H."/>
            <person name="Overmann J."/>
            <person name="Amann R."/>
            <person name="Jetten M.S.M."/>
            <person name="Mascher T."/>
            <person name="Medema M.H."/>
            <person name="Devos D.P."/>
            <person name="Kaster A.-K."/>
            <person name="Ovreas L."/>
            <person name="Rohde M."/>
            <person name="Galperin M.Y."/>
            <person name="Jogler C."/>
        </authorList>
    </citation>
    <scope>NUCLEOTIDE SEQUENCE [LARGE SCALE GENOMIC DNA]</scope>
    <source>
        <strain evidence="1 2">KOR42</strain>
    </source>
</reference>
<evidence type="ECO:0000313" key="2">
    <source>
        <dbReference type="Proteomes" id="UP000317243"/>
    </source>
</evidence>
<gene>
    <name evidence="1" type="ORF">KOR42_00780</name>
</gene>
<comment type="caution">
    <text evidence="1">The sequence shown here is derived from an EMBL/GenBank/DDBJ whole genome shotgun (WGS) entry which is preliminary data.</text>
</comment>
<evidence type="ECO:0000313" key="1">
    <source>
        <dbReference type="EMBL" id="TWT56724.1"/>
    </source>
</evidence>
<sequence length="105" mass="12507">MARKRKQRRQQHGSAWRWKQTDCWYFTESGTKKRVALFDEDGKRIRGKENKEAAKLALARIKLVDELNPTPTVHNQKWTVARVFEVYLEDLHKTANPEWSKQVQN</sequence>
<proteinExistence type="predicted"/>
<protein>
    <submittedName>
        <fullName evidence="1">Uncharacterized protein</fullName>
    </submittedName>
</protein>
<dbReference type="Proteomes" id="UP000317243">
    <property type="component" value="Unassembled WGS sequence"/>
</dbReference>
<dbReference type="EMBL" id="SIHI01000001">
    <property type="protein sequence ID" value="TWT56724.1"/>
    <property type="molecule type" value="Genomic_DNA"/>
</dbReference>
<dbReference type="AlphaFoldDB" id="A0A5C5X0Q3"/>
<keyword evidence="2" id="KW-1185">Reference proteome</keyword>